<keyword evidence="3" id="KW-1185">Reference proteome</keyword>
<dbReference type="Proteomes" id="UP001066276">
    <property type="component" value="Chromosome 1_2"/>
</dbReference>
<dbReference type="AlphaFoldDB" id="A0AAV7WAP9"/>
<feature type="region of interest" description="Disordered" evidence="1">
    <location>
        <begin position="75"/>
        <end position="101"/>
    </location>
</feature>
<accession>A0AAV7WAP9</accession>
<feature type="compositionally biased region" description="Polar residues" evidence="1">
    <location>
        <begin position="76"/>
        <end position="89"/>
    </location>
</feature>
<feature type="region of interest" description="Disordered" evidence="1">
    <location>
        <begin position="144"/>
        <end position="175"/>
    </location>
</feature>
<evidence type="ECO:0000256" key="1">
    <source>
        <dbReference type="SAM" id="MobiDB-lite"/>
    </source>
</evidence>
<feature type="compositionally biased region" description="Pro residues" evidence="1">
    <location>
        <begin position="165"/>
        <end position="175"/>
    </location>
</feature>
<sequence length="222" mass="23383">MGPCPVSAQLPLCSSRDQFSFFPVGPCSIARPCEALCRACLIVPPYWAQPGHVQMGCLSPSSLCSLSRRLAPELFSPTSRQGPSHTAETGLNAHLGSNAPSAPLQEMRQTLGRSRQLSPGSLLHQALSLPLFWAVVHRPEPPCRRHLPSGDLSASSTAAASGPSPRSPVVPPGSPSTPCHCRLWVPLRCPSTPLHGPAADSNALPGRAPIAASNSMAIRLQF</sequence>
<dbReference type="EMBL" id="JANPWB010000002">
    <property type="protein sequence ID" value="KAJ1210164.1"/>
    <property type="molecule type" value="Genomic_DNA"/>
</dbReference>
<proteinExistence type="predicted"/>
<evidence type="ECO:0000313" key="2">
    <source>
        <dbReference type="EMBL" id="KAJ1210164.1"/>
    </source>
</evidence>
<comment type="caution">
    <text evidence="2">The sequence shown here is derived from an EMBL/GenBank/DDBJ whole genome shotgun (WGS) entry which is preliminary data.</text>
</comment>
<feature type="compositionally biased region" description="Low complexity" evidence="1">
    <location>
        <begin position="153"/>
        <end position="164"/>
    </location>
</feature>
<name>A0AAV7WAP9_PLEWA</name>
<evidence type="ECO:0000313" key="3">
    <source>
        <dbReference type="Proteomes" id="UP001066276"/>
    </source>
</evidence>
<gene>
    <name evidence="2" type="ORF">NDU88_005532</name>
</gene>
<protein>
    <submittedName>
        <fullName evidence="2">Uncharacterized protein</fullName>
    </submittedName>
</protein>
<reference evidence="2" key="1">
    <citation type="journal article" date="2022" name="bioRxiv">
        <title>Sequencing and chromosome-scale assembly of the giantPleurodeles waltlgenome.</title>
        <authorList>
            <person name="Brown T."/>
            <person name="Elewa A."/>
            <person name="Iarovenko S."/>
            <person name="Subramanian E."/>
            <person name="Araus A.J."/>
            <person name="Petzold A."/>
            <person name="Susuki M."/>
            <person name="Suzuki K.-i.T."/>
            <person name="Hayashi T."/>
            <person name="Toyoda A."/>
            <person name="Oliveira C."/>
            <person name="Osipova E."/>
            <person name="Leigh N.D."/>
            <person name="Simon A."/>
            <person name="Yun M.H."/>
        </authorList>
    </citation>
    <scope>NUCLEOTIDE SEQUENCE</scope>
    <source>
        <strain evidence="2">20211129_DDA</strain>
        <tissue evidence="2">Liver</tissue>
    </source>
</reference>
<organism evidence="2 3">
    <name type="scientific">Pleurodeles waltl</name>
    <name type="common">Iberian ribbed newt</name>
    <dbReference type="NCBI Taxonomy" id="8319"/>
    <lineage>
        <taxon>Eukaryota</taxon>
        <taxon>Metazoa</taxon>
        <taxon>Chordata</taxon>
        <taxon>Craniata</taxon>
        <taxon>Vertebrata</taxon>
        <taxon>Euteleostomi</taxon>
        <taxon>Amphibia</taxon>
        <taxon>Batrachia</taxon>
        <taxon>Caudata</taxon>
        <taxon>Salamandroidea</taxon>
        <taxon>Salamandridae</taxon>
        <taxon>Pleurodelinae</taxon>
        <taxon>Pleurodeles</taxon>
    </lineage>
</organism>